<reference evidence="4" key="1">
    <citation type="journal article" date="2023" name="Plant J.">
        <title>Genome sequences and population genomics provide insights into the demographic history, inbreeding, and mutation load of two 'living fossil' tree species of Dipteronia.</title>
        <authorList>
            <person name="Feng Y."/>
            <person name="Comes H.P."/>
            <person name="Chen J."/>
            <person name="Zhu S."/>
            <person name="Lu R."/>
            <person name="Zhang X."/>
            <person name="Li P."/>
            <person name="Qiu J."/>
            <person name="Olsen K.M."/>
            <person name="Qiu Y."/>
        </authorList>
    </citation>
    <scope>NUCLEOTIDE SEQUENCE</scope>
    <source>
        <strain evidence="4">NBL</strain>
    </source>
</reference>
<proteinExistence type="inferred from homology"/>
<dbReference type="InterPro" id="IPR002213">
    <property type="entry name" value="UDP_glucos_trans"/>
</dbReference>
<dbReference type="Proteomes" id="UP001281410">
    <property type="component" value="Unassembled WGS sequence"/>
</dbReference>
<dbReference type="FunFam" id="3.40.50.2000:FF:000063">
    <property type="entry name" value="Glycosyltransferase"/>
    <property type="match status" value="1"/>
</dbReference>
<keyword evidence="5" id="KW-1185">Reference proteome</keyword>
<accession>A0AAE0DYY5</accession>
<evidence type="ECO:0000256" key="1">
    <source>
        <dbReference type="ARBA" id="ARBA00009995"/>
    </source>
</evidence>
<evidence type="ECO:0000313" key="4">
    <source>
        <dbReference type="EMBL" id="KAK3198175.1"/>
    </source>
</evidence>
<dbReference type="CDD" id="cd03784">
    <property type="entry name" value="GT1_Gtf-like"/>
    <property type="match status" value="1"/>
</dbReference>
<gene>
    <name evidence="4" type="ORF">Dsin_021590</name>
</gene>
<dbReference type="PANTHER" id="PTHR48047:SF45">
    <property type="entry name" value="SCOPOLETIN GLUCOSYLTRANSFERASE-LIKE"/>
    <property type="match status" value="1"/>
</dbReference>
<evidence type="ECO:0008006" key="6">
    <source>
        <dbReference type="Google" id="ProtNLM"/>
    </source>
</evidence>
<dbReference type="GO" id="GO:0035251">
    <property type="term" value="F:UDP-glucosyltransferase activity"/>
    <property type="evidence" value="ECO:0007669"/>
    <property type="project" value="TreeGrafter"/>
</dbReference>
<dbReference type="Gene3D" id="3.40.50.2000">
    <property type="entry name" value="Glycogen Phosphorylase B"/>
    <property type="match status" value="3"/>
</dbReference>
<sequence length="443" mass="49596">MFLPYMAPGHMMPMVDIARLFAANGIRVTIVVTAFNALRFKQVIDQDIESGRMIAIEILHFPYAESGLPEGCENLSSTPTPEMSIKLFHAIDMLQPHFEKLFRDHHPNCIVSDYLFPWTVKLATELGIPRLAFSGSGFFNLCVSHNIEFYKPHENIESDTETFIIPGLPDQVKLTRSQLPDIVKTMTAFSAMFEQLKEALPLWKAKSVLYICFGSLARFSKAQHTEIASALEASGHPFIWVVGKILDNEDENDDNQQQESWWLPDEEFEDRITKNERGLMIRGWAPQVLLLEHPSIGGFLTHCGWNSILEGVSAGVAMVTWPIFAEQFYNEKLITQVLKIGVSVGNETWKIWATQDSPLVERNKIKNAVCAVMGSSSNSSSSSSSSSSEEDVVAEVLEMRRRANHLSKLAKKAVEIGGSSSIDLTALIKDIRLYKQTCQVVNA</sequence>
<comment type="caution">
    <text evidence="4">The sequence shown here is derived from an EMBL/GenBank/DDBJ whole genome shotgun (WGS) entry which is preliminary data.</text>
</comment>
<name>A0AAE0DYY5_9ROSI</name>
<dbReference type="EMBL" id="JANJYJ010000007">
    <property type="protein sequence ID" value="KAK3198175.1"/>
    <property type="molecule type" value="Genomic_DNA"/>
</dbReference>
<dbReference type="Pfam" id="PF00201">
    <property type="entry name" value="UDPGT"/>
    <property type="match status" value="1"/>
</dbReference>
<comment type="similarity">
    <text evidence="1">Belongs to the UDP-glycosyltransferase family.</text>
</comment>
<evidence type="ECO:0000256" key="2">
    <source>
        <dbReference type="ARBA" id="ARBA00022676"/>
    </source>
</evidence>
<dbReference type="SUPFAM" id="SSF53756">
    <property type="entry name" value="UDP-Glycosyltransferase/glycogen phosphorylase"/>
    <property type="match status" value="1"/>
</dbReference>
<evidence type="ECO:0000256" key="3">
    <source>
        <dbReference type="ARBA" id="ARBA00022679"/>
    </source>
</evidence>
<protein>
    <recommendedName>
        <fullName evidence="6">Glycosyltransferase</fullName>
    </recommendedName>
</protein>
<evidence type="ECO:0000313" key="5">
    <source>
        <dbReference type="Proteomes" id="UP001281410"/>
    </source>
</evidence>
<dbReference type="AlphaFoldDB" id="A0AAE0DYY5"/>
<organism evidence="4 5">
    <name type="scientific">Dipteronia sinensis</name>
    <dbReference type="NCBI Taxonomy" id="43782"/>
    <lineage>
        <taxon>Eukaryota</taxon>
        <taxon>Viridiplantae</taxon>
        <taxon>Streptophyta</taxon>
        <taxon>Embryophyta</taxon>
        <taxon>Tracheophyta</taxon>
        <taxon>Spermatophyta</taxon>
        <taxon>Magnoliopsida</taxon>
        <taxon>eudicotyledons</taxon>
        <taxon>Gunneridae</taxon>
        <taxon>Pentapetalae</taxon>
        <taxon>rosids</taxon>
        <taxon>malvids</taxon>
        <taxon>Sapindales</taxon>
        <taxon>Sapindaceae</taxon>
        <taxon>Hippocastanoideae</taxon>
        <taxon>Acereae</taxon>
        <taxon>Dipteronia</taxon>
    </lineage>
</organism>
<dbReference type="PANTHER" id="PTHR48047">
    <property type="entry name" value="GLYCOSYLTRANSFERASE"/>
    <property type="match status" value="1"/>
</dbReference>
<keyword evidence="3" id="KW-0808">Transferase</keyword>
<keyword evidence="2" id="KW-0328">Glycosyltransferase</keyword>